<evidence type="ECO:0000313" key="3">
    <source>
        <dbReference type="EMBL" id="KNC65736.1"/>
    </source>
</evidence>
<gene>
    <name evidence="3" type="ORF">AC626_21290</name>
</gene>
<comment type="caution">
    <text evidence="3">The sequence shown here is derived from an EMBL/GenBank/DDBJ whole genome shotgun (WGS) entry which is preliminary data.</text>
</comment>
<sequence length="721" mass="74518">MLNEKCSASVFLLPAVLSSTLLLSACGGGGEGGGNGGSSPTTSGGKTTQTNVSLSVNVTGSGQVTPMSKSIAAGNSSTFTVKANEGHLIESVTGCGGTLNKNTYTTDKVAKDCQIEAVFALKSFQITTSKSGEGNIYPESPVLDWGTEQTLTLSAATGYKVGKAYGCGGTLSGDKYSIPAVTTDCEIQVEFHPLSLALKNDKLDQQVELNVKGNAGISPTSKGIIQPGEDGAPPVPNDIDLPFLVNDIDLTTELGATVELDIAYEKPLPEGIKYYKFGPAQPGAADTWYELPQELYQISEDRKVVTLILTDGQLGDADWENNGFIQDPGGPALPKQHTVTVNTTEGGTSSFTSSQVNNGDVAAIVLTPSTGYHITSAAGCDGTLSGNTYNTGVINADCQVDVEFALKQYRMTTRSGDGGTIAPAEQTVQHGESAQFTVTAQNGYKLENIAGCNGTLQGQIFTTAGATAGCEVAASFSQQYFSVSTQVSGGGSISPEAVQVAYDGTTILTVAPQAGYDLANIEGCDGQLSGNQYTTGAVTANCTVSAQFSQREYTVNAVAGAGGQIDPVTQQVMHGNVASFSLMPQAGYLVDNVTGCSGTLSGNTYTTGSITEACDVQASFKAAQYQVTASATDGGSISPREQVATHGQQVSFNIAVNEGFALESVSGCGGVLTDSGFVTAEITQSCHVSASFVAKQYEISATASEGAVFRLHNNKLRMEKR</sequence>
<feature type="domain" description="Bacterial repeat" evidence="2">
    <location>
        <begin position="553"/>
        <end position="623"/>
    </location>
</feature>
<feature type="signal peptide" evidence="1">
    <location>
        <begin position="1"/>
        <end position="24"/>
    </location>
</feature>
<dbReference type="OrthoDB" id="6277674at2"/>
<dbReference type="InterPro" id="IPR053784">
    <property type="entry name" value="Choice_anch_U_dom"/>
</dbReference>
<feature type="chain" id="PRO_5005537906" description="Bacterial repeat domain-containing protein" evidence="1">
    <location>
        <begin position="25"/>
        <end position="721"/>
    </location>
</feature>
<feature type="domain" description="Bacterial repeat" evidence="2">
    <location>
        <begin position="483"/>
        <end position="550"/>
    </location>
</feature>
<protein>
    <recommendedName>
        <fullName evidence="2">Bacterial repeat domain-containing protein</fullName>
    </recommendedName>
</protein>
<organism evidence="3 4">
    <name type="scientific">Pseudoalteromonas rubra</name>
    <dbReference type="NCBI Taxonomy" id="43658"/>
    <lineage>
        <taxon>Bacteria</taxon>
        <taxon>Pseudomonadati</taxon>
        <taxon>Pseudomonadota</taxon>
        <taxon>Gammaproteobacteria</taxon>
        <taxon>Alteromonadales</taxon>
        <taxon>Pseudoalteromonadaceae</taxon>
        <taxon>Pseudoalteromonas</taxon>
    </lineage>
</organism>
<dbReference type="EMBL" id="LFZX01000236">
    <property type="protein sequence ID" value="KNC65736.1"/>
    <property type="molecule type" value="Genomic_DNA"/>
</dbReference>
<reference evidence="4" key="1">
    <citation type="submission" date="2015-07" db="EMBL/GenBank/DDBJ databases">
        <title>Draft genome sequence of a Pseudoalteromonas rubra strain, OCN096, isolated from Kaneohe Bay, Oahu, Hawaii.</title>
        <authorList>
            <person name="Beurmann S."/>
            <person name="Ushijima B."/>
            <person name="Belcaid M."/>
            <person name="Callahan S.M."/>
            <person name="Aeby G.S."/>
        </authorList>
    </citation>
    <scope>NUCLEOTIDE SEQUENCE [LARGE SCALE GENOMIC DNA]</scope>
    <source>
        <strain evidence="4">OCN096</strain>
    </source>
</reference>
<keyword evidence="1" id="KW-0732">Signal</keyword>
<feature type="domain" description="Bacterial repeat" evidence="2">
    <location>
        <begin position="53"/>
        <end position="121"/>
    </location>
</feature>
<feature type="domain" description="Bacterial repeat" evidence="2">
    <location>
        <begin position="409"/>
        <end position="477"/>
    </location>
</feature>
<feature type="domain" description="Bacterial repeat" evidence="2">
    <location>
        <begin position="337"/>
        <end position="406"/>
    </location>
</feature>
<evidence type="ECO:0000313" key="4">
    <source>
        <dbReference type="Proteomes" id="UP000036850"/>
    </source>
</evidence>
<accession>A0A0L0EMX2</accession>
<proteinExistence type="predicted"/>
<dbReference type="PATRIC" id="fig|43658.6.peg.3620"/>
<evidence type="ECO:0000256" key="1">
    <source>
        <dbReference type="SAM" id="SignalP"/>
    </source>
</evidence>
<dbReference type="Proteomes" id="UP000036850">
    <property type="component" value="Unassembled WGS sequence"/>
</dbReference>
<dbReference type="InterPro" id="IPR044060">
    <property type="entry name" value="Bacterial_rp_domain"/>
</dbReference>
<name>A0A0L0EMX2_9GAMM</name>
<dbReference type="Pfam" id="PF18998">
    <property type="entry name" value="Flg_new_2"/>
    <property type="match status" value="6"/>
</dbReference>
<dbReference type="AlphaFoldDB" id="A0A0L0EMX2"/>
<dbReference type="NCBIfam" id="NF041766">
    <property type="entry name" value="choice_anch_U"/>
    <property type="match status" value="1"/>
</dbReference>
<feature type="domain" description="Bacterial repeat" evidence="2">
    <location>
        <begin position="625"/>
        <end position="695"/>
    </location>
</feature>
<dbReference type="PROSITE" id="PS51257">
    <property type="entry name" value="PROKAR_LIPOPROTEIN"/>
    <property type="match status" value="1"/>
</dbReference>
<evidence type="ECO:0000259" key="2">
    <source>
        <dbReference type="Pfam" id="PF18998"/>
    </source>
</evidence>